<evidence type="ECO:0000256" key="2">
    <source>
        <dbReference type="ARBA" id="ARBA00009045"/>
    </source>
</evidence>
<gene>
    <name evidence="10" type="ordered locus">CHU_0016</name>
</gene>
<evidence type="ECO:0000259" key="8">
    <source>
        <dbReference type="Pfam" id="PF01694"/>
    </source>
</evidence>
<protein>
    <submittedName>
        <fullName evidence="10">Uncharacterized protein</fullName>
    </submittedName>
</protein>
<feature type="transmembrane region" description="Helical" evidence="7">
    <location>
        <begin position="108"/>
        <end position="127"/>
    </location>
</feature>
<accession>A0A6N4SM36</accession>
<dbReference type="SUPFAM" id="SSF144091">
    <property type="entry name" value="Rhomboid-like"/>
    <property type="match status" value="1"/>
</dbReference>
<feature type="domain" description="Peptidase S54 rhomboid" evidence="8">
    <location>
        <begin position="64"/>
        <end position="212"/>
    </location>
</feature>
<evidence type="ECO:0000259" key="9">
    <source>
        <dbReference type="Pfam" id="PF20216"/>
    </source>
</evidence>
<evidence type="ECO:0000256" key="1">
    <source>
        <dbReference type="ARBA" id="ARBA00004141"/>
    </source>
</evidence>
<dbReference type="KEGG" id="chu:CHU_0016"/>
<sequence length="290" mass="32820">MKDIQDQFRMQDNALVKIILINVIVYVVDCLIWVVAELSKTDWFAVVQSYQGVPPQLQEVLYKPWTLITYAFSHDTPNPFHIFFNMLGLYWFGGLIREYVGGRRLISLYFIGALVGVALYLICYNYIPFYMERAQPRFLIGASASVLAAVVGAATLLPNYRFHLIFIGPVKIVYIAAFYVLISIIGSVQGNAGGNIAHLGGAFAGFIFITCLKRGTDLGRPINATFDFFSRLFSKRKNVHMTFFNSSTPLDVNYTPNQQEIDTILDKISRSGYESLTKEEKQKLFKASQK</sequence>
<feature type="transmembrane region" description="Helical" evidence="7">
    <location>
        <begin position="164"/>
        <end position="186"/>
    </location>
</feature>
<evidence type="ECO:0000256" key="5">
    <source>
        <dbReference type="ARBA" id="ARBA00022989"/>
    </source>
</evidence>
<keyword evidence="4" id="KW-0378">Hydrolase</keyword>
<evidence type="ECO:0000256" key="4">
    <source>
        <dbReference type="ARBA" id="ARBA00022801"/>
    </source>
</evidence>
<organism evidence="10 11">
    <name type="scientific">Cytophaga hutchinsonii (strain ATCC 33406 / DSM 1761 / CIP 103989 / NBRC 15051 / NCIMB 9469 / D465)</name>
    <dbReference type="NCBI Taxonomy" id="269798"/>
    <lineage>
        <taxon>Bacteria</taxon>
        <taxon>Pseudomonadati</taxon>
        <taxon>Bacteroidota</taxon>
        <taxon>Cytophagia</taxon>
        <taxon>Cytophagales</taxon>
        <taxon>Cytophagaceae</taxon>
        <taxon>Cytophaga</taxon>
    </lineage>
</organism>
<feature type="domain" description="DUF6576" evidence="9">
    <location>
        <begin position="257"/>
        <end position="290"/>
    </location>
</feature>
<evidence type="ECO:0000313" key="10">
    <source>
        <dbReference type="EMBL" id="ABG57310.1"/>
    </source>
</evidence>
<dbReference type="InterPro" id="IPR022764">
    <property type="entry name" value="Peptidase_S54_rhomboid_dom"/>
</dbReference>
<name>A0A6N4SM36_CYTH3</name>
<keyword evidence="5 7" id="KW-1133">Transmembrane helix</keyword>
<evidence type="ECO:0000313" key="11">
    <source>
        <dbReference type="Proteomes" id="UP000001822"/>
    </source>
</evidence>
<keyword evidence="3 7" id="KW-0812">Transmembrane</keyword>
<dbReference type="Proteomes" id="UP000001822">
    <property type="component" value="Chromosome"/>
</dbReference>
<dbReference type="Pfam" id="PF01694">
    <property type="entry name" value="Rhomboid"/>
    <property type="match status" value="1"/>
</dbReference>
<proteinExistence type="inferred from homology"/>
<dbReference type="Pfam" id="PF20216">
    <property type="entry name" value="DUF6576"/>
    <property type="match status" value="1"/>
</dbReference>
<feature type="transmembrane region" description="Helical" evidence="7">
    <location>
        <begin position="192"/>
        <end position="212"/>
    </location>
</feature>
<evidence type="ECO:0000256" key="7">
    <source>
        <dbReference type="SAM" id="Phobius"/>
    </source>
</evidence>
<comment type="similarity">
    <text evidence="2">Belongs to the peptidase S54 family.</text>
</comment>
<dbReference type="AlphaFoldDB" id="A0A6N4SM36"/>
<evidence type="ECO:0000256" key="3">
    <source>
        <dbReference type="ARBA" id="ARBA00022692"/>
    </source>
</evidence>
<feature type="transmembrane region" description="Helical" evidence="7">
    <location>
        <begin position="139"/>
        <end position="157"/>
    </location>
</feature>
<comment type="subcellular location">
    <subcellularLocation>
        <location evidence="1">Membrane</location>
        <topology evidence="1">Multi-pass membrane protein</topology>
    </subcellularLocation>
</comment>
<dbReference type="PANTHER" id="PTHR43731:SF14">
    <property type="entry name" value="PRESENILIN-ASSOCIATED RHOMBOID-LIKE PROTEIN, MITOCHONDRIAL"/>
    <property type="match status" value="1"/>
</dbReference>
<reference evidence="10 11" key="1">
    <citation type="journal article" date="2007" name="Appl. Environ. Microbiol.">
        <title>Genome sequence of the cellulolytic gliding bacterium Cytophaga hutchinsonii.</title>
        <authorList>
            <person name="Xie G."/>
            <person name="Bruce D.C."/>
            <person name="Challacombe J.F."/>
            <person name="Chertkov O."/>
            <person name="Detter J.C."/>
            <person name="Gilna P."/>
            <person name="Han C.S."/>
            <person name="Lucas S."/>
            <person name="Misra M."/>
            <person name="Myers G.L."/>
            <person name="Richardson P."/>
            <person name="Tapia R."/>
            <person name="Thayer N."/>
            <person name="Thompson L.S."/>
            <person name="Brettin T.S."/>
            <person name="Henrissat B."/>
            <person name="Wilson D.B."/>
            <person name="McBride M.J."/>
        </authorList>
    </citation>
    <scope>NUCLEOTIDE SEQUENCE [LARGE SCALE GENOMIC DNA]</scope>
    <source>
        <strain evidence="11">ATCC 33406 / DSM 1761 / CIP 103989 / NBRC 15051 / NCIMB 9469 / D465</strain>
    </source>
</reference>
<evidence type="ECO:0000256" key="6">
    <source>
        <dbReference type="ARBA" id="ARBA00023136"/>
    </source>
</evidence>
<dbReference type="GO" id="GO:0016020">
    <property type="term" value="C:membrane"/>
    <property type="evidence" value="ECO:0007669"/>
    <property type="project" value="UniProtKB-SubCell"/>
</dbReference>
<dbReference type="Gene3D" id="1.20.1540.10">
    <property type="entry name" value="Rhomboid-like"/>
    <property type="match status" value="1"/>
</dbReference>
<keyword evidence="11" id="KW-1185">Reference proteome</keyword>
<dbReference type="EMBL" id="CP000383">
    <property type="protein sequence ID" value="ABG57310.1"/>
    <property type="molecule type" value="Genomic_DNA"/>
</dbReference>
<keyword evidence="6 7" id="KW-0472">Membrane</keyword>
<feature type="transmembrane region" description="Helical" evidence="7">
    <location>
        <begin position="14"/>
        <end position="36"/>
    </location>
</feature>
<dbReference type="PANTHER" id="PTHR43731">
    <property type="entry name" value="RHOMBOID PROTEASE"/>
    <property type="match status" value="1"/>
</dbReference>
<dbReference type="InterPro" id="IPR046483">
    <property type="entry name" value="DUF6576"/>
</dbReference>
<feature type="transmembrane region" description="Helical" evidence="7">
    <location>
        <begin position="80"/>
        <end position="96"/>
    </location>
</feature>
<dbReference type="InterPro" id="IPR035952">
    <property type="entry name" value="Rhomboid-like_sf"/>
</dbReference>
<dbReference type="GO" id="GO:0004252">
    <property type="term" value="F:serine-type endopeptidase activity"/>
    <property type="evidence" value="ECO:0007669"/>
    <property type="project" value="InterPro"/>
</dbReference>
<dbReference type="InterPro" id="IPR050925">
    <property type="entry name" value="Rhomboid_protease_S54"/>
</dbReference>